<dbReference type="Pfam" id="PF03134">
    <property type="entry name" value="TB2_DP1_HVA22"/>
    <property type="match status" value="1"/>
</dbReference>
<proteinExistence type="predicted"/>
<accession>A0A0C3MBD1</accession>
<dbReference type="HOGENOM" id="CLU_107208_0_0_1"/>
<keyword evidence="2" id="KW-1185">Reference proteome</keyword>
<reference evidence="1 2" key="1">
    <citation type="submission" date="2014-04" db="EMBL/GenBank/DDBJ databases">
        <authorList>
            <consortium name="DOE Joint Genome Institute"/>
            <person name="Kuo A."/>
            <person name="Girlanda M."/>
            <person name="Perotto S."/>
            <person name="Kohler A."/>
            <person name="Nagy L.G."/>
            <person name="Floudas D."/>
            <person name="Copeland A."/>
            <person name="Barry K.W."/>
            <person name="Cichocki N."/>
            <person name="Veneault-Fourrey C."/>
            <person name="LaButti K."/>
            <person name="Lindquist E.A."/>
            <person name="Lipzen A."/>
            <person name="Lundell T."/>
            <person name="Morin E."/>
            <person name="Murat C."/>
            <person name="Sun H."/>
            <person name="Tunlid A."/>
            <person name="Henrissat B."/>
            <person name="Grigoriev I.V."/>
            <person name="Hibbett D.S."/>
            <person name="Martin F."/>
            <person name="Nordberg H.P."/>
            <person name="Cantor M.N."/>
            <person name="Hua S.X."/>
        </authorList>
    </citation>
    <scope>NUCLEOTIDE SEQUENCE [LARGE SCALE GENOMIC DNA]</scope>
    <source>
        <strain evidence="1 2">MUT 4182</strain>
    </source>
</reference>
<protein>
    <submittedName>
        <fullName evidence="1">Uncharacterized protein</fullName>
    </submittedName>
</protein>
<sequence length="137" mass="15472">MIHALLRLTLLAVNVLDTFKILRPPKPRKGGTEPSARALAVRKRGMKGTLCVWIVTACWLSVESISDRTVVYLTPFYNEIKTLCFMFLIFTRSSGAEPILLKVIRPILRPYIQTIDSILDLLFMVAAFVLELVLVPI</sequence>
<name>A0A0C3MBD1_9AGAM</name>
<feature type="non-terminal residue" evidence="1">
    <location>
        <position position="137"/>
    </location>
</feature>
<dbReference type="EMBL" id="KN822966">
    <property type="protein sequence ID" value="KIO31057.1"/>
    <property type="molecule type" value="Genomic_DNA"/>
</dbReference>
<dbReference type="InterPro" id="IPR004345">
    <property type="entry name" value="TB2_DP1_HVA22"/>
</dbReference>
<evidence type="ECO:0000313" key="2">
    <source>
        <dbReference type="Proteomes" id="UP000054248"/>
    </source>
</evidence>
<reference evidence="2" key="2">
    <citation type="submission" date="2015-01" db="EMBL/GenBank/DDBJ databases">
        <title>Evolutionary Origins and Diversification of the Mycorrhizal Mutualists.</title>
        <authorList>
            <consortium name="DOE Joint Genome Institute"/>
            <consortium name="Mycorrhizal Genomics Consortium"/>
            <person name="Kohler A."/>
            <person name="Kuo A."/>
            <person name="Nagy L.G."/>
            <person name="Floudas D."/>
            <person name="Copeland A."/>
            <person name="Barry K.W."/>
            <person name="Cichocki N."/>
            <person name="Veneault-Fourrey C."/>
            <person name="LaButti K."/>
            <person name="Lindquist E.A."/>
            <person name="Lipzen A."/>
            <person name="Lundell T."/>
            <person name="Morin E."/>
            <person name="Murat C."/>
            <person name="Riley R."/>
            <person name="Ohm R."/>
            <person name="Sun H."/>
            <person name="Tunlid A."/>
            <person name="Henrissat B."/>
            <person name="Grigoriev I.V."/>
            <person name="Hibbett D.S."/>
            <person name="Martin F."/>
        </authorList>
    </citation>
    <scope>NUCLEOTIDE SEQUENCE [LARGE SCALE GENOMIC DNA]</scope>
    <source>
        <strain evidence="2">MUT 4182</strain>
    </source>
</reference>
<dbReference type="AlphaFoldDB" id="A0A0C3MBD1"/>
<dbReference type="STRING" id="1051891.A0A0C3MBD1"/>
<gene>
    <name evidence="1" type="ORF">M407DRAFT_68505</name>
</gene>
<organism evidence="1 2">
    <name type="scientific">Tulasnella calospora MUT 4182</name>
    <dbReference type="NCBI Taxonomy" id="1051891"/>
    <lineage>
        <taxon>Eukaryota</taxon>
        <taxon>Fungi</taxon>
        <taxon>Dikarya</taxon>
        <taxon>Basidiomycota</taxon>
        <taxon>Agaricomycotina</taxon>
        <taxon>Agaricomycetes</taxon>
        <taxon>Cantharellales</taxon>
        <taxon>Tulasnellaceae</taxon>
        <taxon>Tulasnella</taxon>
    </lineage>
</organism>
<evidence type="ECO:0000313" key="1">
    <source>
        <dbReference type="EMBL" id="KIO31057.1"/>
    </source>
</evidence>
<dbReference type="Proteomes" id="UP000054248">
    <property type="component" value="Unassembled WGS sequence"/>
</dbReference>
<dbReference type="OrthoDB" id="434647at2759"/>